<dbReference type="AlphaFoldDB" id="A0A9P0CD34"/>
<dbReference type="SUPFAM" id="SSF48264">
    <property type="entry name" value="Cytochrome P450"/>
    <property type="match status" value="1"/>
</dbReference>
<dbReference type="PANTHER" id="PTHR24300:SF403">
    <property type="entry name" value="CYTOCHROME P450 306A1"/>
    <property type="match status" value="1"/>
</dbReference>
<dbReference type="InterPro" id="IPR001128">
    <property type="entry name" value="Cyt_P450"/>
</dbReference>
<name>A0A9P0CD34_9CUCU</name>
<keyword evidence="10" id="KW-0560">Oxidoreductase</keyword>
<keyword evidence="9" id="KW-0492">Microsome</keyword>
<dbReference type="GO" id="GO:0006805">
    <property type="term" value="P:xenobiotic metabolic process"/>
    <property type="evidence" value="ECO:0007669"/>
    <property type="project" value="TreeGrafter"/>
</dbReference>
<dbReference type="InterPro" id="IPR002401">
    <property type="entry name" value="Cyt_P450_E_grp-I"/>
</dbReference>
<dbReference type="PRINTS" id="PR00385">
    <property type="entry name" value="P450"/>
</dbReference>
<dbReference type="GO" id="GO:0020037">
    <property type="term" value="F:heme binding"/>
    <property type="evidence" value="ECO:0007669"/>
    <property type="project" value="InterPro"/>
</dbReference>
<comment type="subcellular location">
    <subcellularLocation>
        <location evidence="4">Endoplasmic reticulum membrane</location>
        <topology evidence="4">Peripheral membrane protein</topology>
    </subcellularLocation>
    <subcellularLocation>
        <location evidence="3">Microsome membrane</location>
        <topology evidence="3">Peripheral membrane protein</topology>
    </subcellularLocation>
</comment>
<evidence type="ECO:0000256" key="12">
    <source>
        <dbReference type="ARBA" id="ARBA00023033"/>
    </source>
</evidence>
<keyword evidence="6 14" id="KW-0349">Heme</keyword>
<evidence type="ECO:0000256" key="14">
    <source>
        <dbReference type="PIRSR" id="PIRSR602401-1"/>
    </source>
</evidence>
<keyword evidence="8" id="KW-0256">Endoplasmic reticulum</keyword>
<keyword evidence="15" id="KW-0812">Transmembrane</keyword>
<dbReference type="InterPro" id="IPR050182">
    <property type="entry name" value="Cytochrome_P450_fam2"/>
</dbReference>
<evidence type="ECO:0000256" key="8">
    <source>
        <dbReference type="ARBA" id="ARBA00022824"/>
    </source>
</evidence>
<comment type="similarity">
    <text evidence="5">Belongs to the cytochrome P450 family.</text>
</comment>
<comment type="cofactor">
    <cofactor evidence="1 14">
        <name>heme</name>
        <dbReference type="ChEBI" id="CHEBI:30413"/>
    </cofactor>
</comment>
<keyword evidence="13 15" id="KW-0472">Membrane</keyword>
<evidence type="ECO:0000256" key="13">
    <source>
        <dbReference type="ARBA" id="ARBA00023136"/>
    </source>
</evidence>
<evidence type="ECO:0000256" key="9">
    <source>
        <dbReference type="ARBA" id="ARBA00022848"/>
    </source>
</evidence>
<dbReference type="EMBL" id="OV651823">
    <property type="protein sequence ID" value="CAH1101322.1"/>
    <property type="molecule type" value="Genomic_DNA"/>
</dbReference>
<keyword evidence="17" id="KW-1185">Reference proteome</keyword>
<dbReference type="PRINTS" id="PR00463">
    <property type="entry name" value="EP450I"/>
</dbReference>
<evidence type="ECO:0000256" key="3">
    <source>
        <dbReference type="ARBA" id="ARBA00004174"/>
    </source>
</evidence>
<dbReference type="Pfam" id="PF00067">
    <property type="entry name" value="p450"/>
    <property type="match status" value="1"/>
</dbReference>
<dbReference type="GO" id="GO:0016712">
    <property type="term" value="F:oxidoreductase activity, acting on paired donors, with incorporation or reduction of molecular oxygen, reduced flavin or flavoprotein as one donor, and incorporation of one atom of oxygen"/>
    <property type="evidence" value="ECO:0007669"/>
    <property type="project" value="TreeGrafter"/>
</dbReference>
<evidence type="ECO:0000256" key="5">
    <source>
        <dbReference type="ARBA" id="ARBA00010617"/>
    </source>
</evidence>
<evidence type="ECO:0000256" key="11">
    <source>
        <dbReference type="ARBA" id="ARBA00023004"/>
    </source>
</evidence>
<dbReference type="GO" id="GO:0006082">
    <property type="term" value="P:organic acid metabolic process"/>
    <property type="evidence" value="ECO:0007669"/>
    <property type="project" value="TreeGrafter"/>
</dbReference>
<evidence type="ECO:0000313" key="16">
    <source>
        <dbReference type="EMBL" id="CAH1101322.1"/>
    </source>
</evidence>
<sequence length="515" mass="59218">MNSALIQQMLIYFDNVLIFVFLTTAIILIIAYQFWKNRNLPPGPWGLPIVGYLPWLDAKNPYLTLTALSKKYGKVYGLSLGSVYTVVLTDPKIIKKVFSRDSTAGRAPLYLTHGIMNGYGLICSEGDLWKEHRRLTFNYLRQFGATKVGPNRKKMENLILHHCLDFTDHLKTVGENTEIDIFPPLRHSLGSAVNVIIFGKSWDRDDKLWKRLQYFQEVAPKYLGVAGPINFLPFLRFLPKYQNIMDFILKGKEETHIEYQKIINEQSLILDKLNIQNGVTNNATNILQGFLVEKQNKSADVAERLYSDDQFYHLLADLFGASLDTTVTTLRWYFMYLAKYPTIQDEIRKELEDVLQGRPPSMEDLNHLPLTDASILETMRIRPVVPVGIPHGSLEEMEIEGYRIPKGTMLVPLQWALHHDETVWKDPEQFNPRRFINDEGKIEKPEHLMPFQVGKRMCVGNELAGMFLFFFGATLLQNYSITLSDPNVDMWGECGITLTPQDHTFLITPINKNVK</sequence>
<evidence type="ECO:0000256" key="1">
    <source>
        <dbReference type="ARBA" id="ARBA00001971"/>
    </source>
</evidence>
<keyword evidence="15" id="KW-1133">Transmembrane helix</keyword>
<dbReference type="Proteomes" id="UP001153636">
    <property type="component" value="Chromosome 11"/>
</dbReference>
<dbReference type="Gene3D" id="1.10.630.10">
    <property type="entry name" value="Cytochrome P450"/>
    <property type="match status" value="1"/>
</dbReference>
<comment type="function">
    <text evidence="2">May be involved in the metabolism of insect hormones and in the breakdown of synthetic insecticides.</text>
</comment>
<protein>
    <recommendedName>
        <fullName evidence="18">Cytochrome P450</fullName>
    </recommendedName>
</protein>
<proteinExistence type="inferred from homology"/>
<feature type="transmembrane region" description="Helical" evidence="15">
    <location>
        <begin position="12"/>
        <end position="35"/>
    </location>
</feature>
<evidence type="ECO:0000256" key="7">
    <source>
        <dbReference type="ARBA" id="ARBA00022723"/>
    </source>
</evidence>
<feature type="binding site" description="axial binding residue" evidence="14">
    <location>
        <position position="458"/>
    </location>
    <ligand>
        <name>heme</name>
        <dbReference type="ChEBI" id="CHEBI:30413"/>
    </ligand>
    <ligandPart>
        <name>Fe</name>
        <dbReference type="ChEBI" id="CHEBI:18248"/>
    </ligandPart>
</feature>
<gene>
    <name evidence="16" type="ORF">PSYICH_LOCUS2722</name>
</gene>
<evidence type="ECO:0000256" key="4">
    <source>
        <dbReference type="ARBA" id="ARBA00004406"/>
    </source>
</evidence>
<dbReference type="PANTHER" id="PTHR24300">
    <property type="entry name" value="CYTOCHROME P450 508A4-RELATED"/>
    <property type="match status" value="1"/>
</dbReference>
<dbReference type="FunFam" id="1.10.630.10:FF:000238">
    <property type="entry name" value="Cytochrome P450 2A6"/>
    <property type="match status" value="1"/>
</dbReference>
<evidence type="ECO:0000313" key="17">
    <source>
        <dbReference type="Proteomes" id="UP001153636"/>
    </source>
</evidence>
<keyword evidence="7 14" id="KW-0479">Metal-binding</keyword>
<dbReference type="InterPro" id="IPR036396">
    <property type="entry name" value="Cyt_P450_sf"/>
</dbReference>
<accession>A0A9P0CD34</accession>
<evidence type="ECO:0000256" key="10">
    <source>
        <dbReference type="ARBA" id="ARBA00023002"/>
    </source>
</evidence>
<evidence type="ECO:0000256" key="15">
    <source>
        <dbReference type="SAM" id="Phobius"/>
    </source>
</evidence>
<evidence type="ECO:0000256" key="2">
    <source>
        <dbReference type="ARBA" id="ARBA00003690"/>
    </source>
</evidence>
<evidence type="ECO:0008006" key="18">
    <source>
        <dbReference type="Google" id="ProtNLM"/>
    </source>
</evidence>
<dbReference type="OrthoDB" id="1844152at2759"/>
<dbReference type="GO" id="GO:0008395">
    <property type="term" value="F:steroid hydroxylase activity"/>
    <property type="evidence" value="ECO:0007669"/>
    <property type="project" value="TreeGrafter"/>
</dbReference>
<dbReference type="GO" id="GO:0005506">
    <property type="term" value="F:iron ion binding"/>
    <property type="evidence" value="ECO:0007669"/>
    <property type="project" value="InterPro"/>
</dbReference>
<dbReference type="GO" id="GO:0005789">
    <property type="term" value="C:endoplasmic reticulum membrane"/>
    <property type="evidence" value="ECO:0007669"/>
    <property type="project" value="UniProtKB-SubCell"/>
</dbReference>
<organism evidence="16 17">
    <name type="scientific">Psylliodes chrysocephalus</name>
    <dbReference type="NCBI Taxonomy" id="3402493"/>
    <lineage>
        <taxon>Eukaryota</taxon>
        <taxon>Metazoa</taxon>
        <taxon>Ecdysozoa</taxon>
        <taxon>Arthropoda</taxon>
        <taxon>Hexapoda</taxon>
        <taxon>Insecta</taxon>
        <taxon>Pterygota</taxon>
        <taxon>Neoptera</taxon>
        <taxon>Endopterygota</taxon>
        <taxon>Coleoptera</taxon>
        <taxon>Polyphaga</taxon>
        <taxon>Cucujiformia</taxon>
        <taxon>Chrysomeloidea</taxon>
        <taxon>Chrysomelidae</taxon>
        <taxon>Galerucinae</taxon>
        <taxon>Alticini</taxon>
        <taxon>Psylliodes</taxon>
    </lineage>
</organism>
<reference evidence="16" key="1">
    <citation type="submission" date="2022-01" db="EMBL/GenBank/DDBJ databases">
        <authorList>
            <person name="King R."/>
        </authorList>
    </citation>
    <scope>NUCLEOTIDE SEQUENCE</scope>
</reference>
<keyword evidence="11 14" id="KW-0408">Iron</keyword>
<keyword evidence="12" id="KW-0503">Monooxygenase</keyword>
<evidence type="ECO:0000256" key="6">
    <source>
        <dbReference type="ARBA" id="ARBA00022617"/>
    </source>
</evidence>